<dbReference type="GO" id="GO:0005737">
    <property type="term" value="C:cytoplasm"/>
    <property type="evidence" value="ECO:0007669"/>
    <property type="project" value="TreeGrafter"/>
</dbReference>
<dbReference type="Proteomes" id="UP000308802">
    <property type="component" value="Unassembled WGS sequence"/>
</dbReference>
<dbReference type="InterPro" id="IPR001763">
    <property type="entry name" value="Rhodanese-like_dom"/>
</dbReference>
<dbReference type="PROSITE" id="PS50206">
    <property type="entry name" value="RHODANESE_3"/>
    <property type="match status" value="1"/>
</dbReference>
<dbReference type="AlphaFoldDB" id="A0A4S8ZKH9"/>
<evidence type="ECO:0000313" key="2">
    <source>
        <dbReference type="EMBL" id="THW66526.1"/>
    </source>
</evidence>
<gene>
    <name evidence="2" type="ORF">D6D19_09317</name>
</gene>
<sequence length="155" mass="17191">MAEATLATDVPWYAGYPEARSSPATITRSDLLNMIEAGKKPGVDYILIDLRRTDHEGGTISGSINLPAQSLYPTIPTLYATFRAARIPKIIWYCGSSRGRGTRAAAWFADYLDDRHEDQVLMESIVLLEGIKGWATAGDEYNAKMQEYDAGVWKD</sequence>
<accession>A0A4S8ZKH9</accession>
<dbReference type="Gene3D" id="3.40.250.10">
    <property type="entry name" value="Rhodanese-like domain"/>
    <property type="match status" value="1"/>
</dbReference>
<protein>
    <recommendedName>
        <fullName evidence="1">Rhodanese domain-containing protein</fullName>
    </recommendedName>
</protein>
<dbReference type="SUPFAM" id="SSF52821">
    <property type="entry name" value="Rhodanese/Cell cycle control phosphatase"/>
    <property type="match status" value="1"/>
</dbReference>
<dbReference type="PANTHER" id="PTHR10828:SF50">
    <property type="entry name" value="REDUCTASE (ARC2), PUTATIVE (AFU_ORTHOLOGUE AFUA_6G13400)-RELATED"/>
    <property type="match status" value="1"/>
</dbReference>
<dbReference type="Pfam" id="PF00581">
    <property type="entry name" value="Rhodanese"/>
    <property type="match status" value="1"/>
</dbReference>
<comment type="caution">
    <text evidence="2">The sequence shown here is derived from an EMBL/GenBank/DDBJ whole genome shotgun (WGS) entry which is preliminary data.</text>
</comment>
<reference evidence="2 3" key="1">
    <citation type="submission" date="2018-10" db="EMBL/GenBank/DDBJ databases">
        <title>Fifty Aureobasidium pullulans genomes reveal a recombining polyextremotolerant generalist.</title>
        <authorList>
            <person name="Gostincar C."/>
            <person name="Turk M."/>
            <person name="Zajc J."/>
            <person name="Gunde-Cimerman N."/>
        </authorList>
    </citation>
    <scope>NUCLEOTIDE SEQUENCE [LARGE SCALE GENOMIC DNA]</scope>
    <source>
        <strain evidence="2 3">EXF-10659</strain>
    </source>
</reference>
<dbReference type="PANTHER" id="PTHR10828">
    <property type="entry name" value="M-PHASE INDUCER PHOSPHATASE DUAL SPECIFICITY PHOSPHATASE CDC25"/>
    <property type="match status" value="1"/>
</dbReference>
<dbReference type="EMBL" id="QZAO01000507">
    <property type="protein sequence ID" value="THW66526.1"/>
    <property type="molecule type" value="Genomic_DNA"/>
</dbReference>
<proteinExistence type="predicted"/>
<dbReference type="InterPro" id="IPR036873">
    <property type="entry name" value="Rhodanese-like_dom_sf"/>
</dbReference>
<feature type="domain" description="Rhodanese" evidence="1">
    <location>
        <begin position="41"/>
        <end position="143"/>
    </location>
</feature>
<organism evidence="2 3">
    <name type="scientific">Aureobasidium pullulans</name>
    <name type="common">Black yeast</name>
    <name type="synonym">Pullularia pullulans</name>
    <dbReference type="NCBI Taxonomy" id="5580"/>
    <lineage>
        <taxon>Eukaryota</taxon>
        <taxon>Fungi</taxon>
        <taxon>Dikarya</taxon>
        <taxon>Ascomycota</taxon>
        <taxon>Pezizomycotina</taxon>
        <taxon>Dothideomycetes</taxon>
        <taxon>Dothideomycetidae</taxon>
        <taxon>Dothideales</taxon>
        <taxon>Saccotheciaceae</taxon>
        <taxon>Aureobasidium</taxon>
    </lineage>
</organism>
<dbReference type="GO" id="GO:0004725">
    <property type="term" value="F:protein tyrosine phosphatase activity"/>
    <property type="evidence" value="ECO:0007669"/>
    <property type="project" value="TreeGrafter"/>
</dbReference>
<name>A0A4S8ZKH9_AURPU</name>
<evidence type="ECO:0000259" key="1">
    <source>
        <dbReference type="PROSITE" id="PS50206"/>
    </source>
</evidence>
<dbReference type="GO" id="GO:0005634">
    <property type="term" value="C:nucleus"/>
    <property type="evidence" value="ECO:0007669"/>
    <property type="project" value="TreeGrafter"/>
</dbReference>
<evidence type="ECO:0000313" key="3">
    <source>
        <dbReference type="Proteomes" id="UP000308802"/>
    </source>
</evidence>